<proteinExistence type="inferred from homology"/>
<dbReference type="EMBL" id="CP095075">
    <property type="protein sequence ID" value="UOR11386.1"/>
    <property type="molecule type" value="Genomic_DNA"/>
</dbReference>
<dbReference type="InterPro" id="IPR034829">
    <property type="entry name" value="DnaD-like_sf"/>
</dbReference>
<dbReference type="PANTHER" id="PTHR37293">
    <property type="entry name" value="PHAGE REPLICATION PROTEIN-RELATED"/>
    <property type="match status" value="1"/>
</dbReference>
<dbReference type="RefSeq" id="WP_245031337.1">
    <property type="nucleotide sequence ID" value="NZ_CP095075.1"/>
</dbReference>
<dbReference type="InterPro" id="IPR053162">
    <property type="entry name" value="DnaD"/>
</dbReference>
<gene>
    <name evidence="3" type="ORF">MUO15_17590</name>
</gene>
<keyword evidence="4" id="KW-1185">Reference proteome</keyword>
<evidence type="ECO:0000259" key="2">
    <source>
        <dbReference type="Pfam" id="PF07261"/>
    </source>
</evidence>
<dbReference type="InterPro" id="IPR006343">
    <property type="entry name" value="DnaB/C_C"/>
</dbReference>
<evidence type="ECO:0000313" key="4">
    <source>
        <dbReference type="Proteomes" id="UP000830326"/>
    </source>
</evidence>
<dbReference type="Gene3D" id="1.10.10.630">
    <property type="entry name" value="DnaD domain-like"/>
    <property type="match status" value="1"/>
</dbReference>
<comment type="similarity">
    <text evidence="1">Belongs to the DnaB/DnaD family.</text>
</comment>
<sequence length="247" mass="28527">MNYLKETIAFYDQVDLKQLSSSAVALWGSLMYINNKTGWKKEFTAPASVLRAKSGLRDSSFKLARKELDQKGFIRYKSGNWNHAPGYQMISIKSMIDHETNYPANYSTDELPDHLGDQLTSPLFKQNKKKQKEVVAGERSPHTFYEQNMSMLTPFIAEKITQWCEEMSDELVIEAMKMAIGQNKLFFQYSEGILKQWRKKGVRTLQAAKSMKREAGQKQKHSPQHSKTHAILDKLLEEDDLWIDVKP</sequence>
<dbReference type="NCBIfam" id="TIGR01446">
    <property type="entry name" value="DnaD_dom"/>
    <property type="match status" value="1"/>
</dbReference>
<organism evidence="3 4">
    <name type="scientific">Halobacillus amylolyticus</name>
    <dbReference type="NCBI Taxonomy" id="2932259"/>
    <lineage>
        <taxon>Bacteria</taxon>
        <taxon>Bacillati</taxon>
        <taxon>Bacillota</taxon>
        <taxon>Bacilli</taxon>
        <taxon>Bacillales</taxon>
        <taxon>Bacillaceae</taxon>
        <taxon>Halobacillus</taxon>
    </lineage>
</organism>
<dbReference type="Proteomes" id="UP000830326">
    <property type="component" value="Chromosome"/>
</dbReference>
<dbReference type="SUPFAM" id="SSF158499">
    <property type="entry name" value="DnaD domain-like"/>
    <property type="match status" value="1"/>
</dbReference>
<evidence type="ECO:0000313" key="3">
    <source>
        <dbReference type="EMBL" id="UOR11386.1"/>
    </source>
</evidence>
<name>A0ABY4HA06_9BACI</name>
<dbReference type="Pfam" id="PF07261">
    <property type="entry name" value="DnaB_2"/>
    <property type="match status" value="1"/>
</dbReference>
<protein>
    <submittedName>
        <fullName evidence="3">DnaD domain protein</fullName>
    </submittedName>
</protein>
<evidence type="ECO:0000256" key="1">
    <source>
        <dbReference type="ARBA" id="ARBA00093462"/>
    </source>
</evidence>
<accession>A0ABY4HA06</accession>
<reference evidence="3" key="1">
    <citation type="submission" date="2022-04" db="EMBL/GenBank/DDBJ databases">
        <title>Halobacillus sp. isolated from saltern.</title>
        <authorList>
            <person name="Won M."/>
            <person name="Lee C.-M."/>
            <person name="Woen H.-Y."/>
            <person name="Kwon S.-W."/>
        </authorList>
    </citation>
    <scope>NUCLEOTIDE SEQUENCE</scope>
    <source>
        <strain evidence="3">SSHM10-5</strain>
    </source>
</reference>
<feature type="domain" description="DnaB/C C-terminal" evidence="2">
    <location>
        <begin position="143"/>
        <end position="210"/>
    </location>
</feature>
<dbReference type="PANTHER" id="PTHR37293:SF5">
    <property type="entry name" value="DNA REPLICATION PROTEIN"/>
    <property type="match status" value="1"/>
</dbReference>